<feature type="compositionally biased region" description="Polar residues" evidence="1">
    <location>
        <begin position="447"/>
        <end position="465"/>
    </location>
</feature>
<feature type="transmembrane region" description="Helical" evidence="2">
    <location>
        <begin position="145"/>
        <end position="168"/>
    </location>
</feature>
<evidence type="ECO:0000256" key="1">
    <source>
        <dbReference type="SAM" id="MobiDB-lite"/>
    </source>
</evidence>
<evidence type="ECO:0000256" key="2">
    <source>
        <dbReference type="SAM" id="Phobius"/>
    </source>
</evidence>
<feature type="compositionally biased region" description="Basic and acidic residues" evidence="1">
    <location>
        <begin position="498"/>
        <end position="519"/>
    </location>
</feature>
<feature type="signal peptide" evidence="3">
    <location>
        <begin position="1"/>
        <end position="20"/>
    </location>
</feature>
<name>A0A8K1C2I9_PYTOL</name>
<feature type="transmembrane region" description="Helical" evidence="2">
    <location>
        <begin position="374"/>
        <end position="399"/>
    </location>
</feature>
<evidence type="ECO:0000313" key="4">
    <source>
        <dbReference type="EMBL" id="TMW55234.1"/>
    </source>
</evidence>
<feature type="transmembrane region" description="Helical" evidence="2">
    <location>
        <begin position="218"/>
        <end position="236"/>
    </location>
</feature>
<feature type="region of interest" description="Disordered" evidence="1">
    <location>
        <begin position="313"/>
        <end position="365"/>
    </location>
</feature>
<organism evidence="4 5">
    <name type="scientific">Pythium oligandrum</name>
    <name type="common">Mycoparasitic fungus</name>
    <dbReference type="NCBI Taxonomy" id="41045"/>
    <lineage>
        <taxon>Eukaryota</taxon>
        <taxon>Sar</taxon>
        <taxon>Stramenopiles</taxon>
        <taxon>Oomycota</taxon>
        <taxon>Peronosporomycetes</taxon>
        <taxon>Pythiales</taxon>
        <taxon>Pythiaceae</taxon>
        <taxon>Pythium</taxon>
    </lineage>
</organism>
<feature type="compositionally biased region" description="Polar residues" evidence="1">
    <location>
        <begin position="117"/>
        <end position="126"/>
    </location>
</feature>
<evidence type="ECO:0000313" key="5">
    <source>
        <dbReference type="Proteomes" id="UP000794436"/>
    </source>
</evidence>
<keyword evidence="2" id="KW-0472">Membrane</keyword>
<keyword evidence="2" id="KW-1133">Transmembrane helix</keyword>
<gene>
    <name evidence="4" type="ORF">Poli38472_013125</name>
</gene>
<sequence length="519" mass="54778">MRSALALTLVVAVAAVSVTADKCLSICESKEIWGFDKNTQLCQCEDGIGPNRTGPNVCVCQMCYKKEGKNVVAYGYNAEGVCPWGTDCSACDLKVSSSSSSGSGSLSAGLDSNASNKTDAGSASQSGMGNIAPDKGFELSDLQTWQIALLICSLTLIVAVAMVAIVAWHWEVAAALGVYAAPRASSLAPPARLSIIVRRLIQCAPWARSLSSLDTMRSLFLLLLVVFFFARSAVLVDAAKCEDICNTASIWGFDRDFKRCECDAGVGPNRSGPNACSCGVCYSKTDGVVIAYAYSDGACKFGTDCGNCELDASSSSSSGSKKDPTTPSSGAPSSSSGSRGVGSLGNPSKAAESSGSSTSDANVSSSDDSSLKTWQIALIICSGVLVFGVAVIAIMSCYCKTRDRMKDNRDLEDAATEYQDYWQMTSAAAGENLFNNSGGPTTPGRASYSSNHSRPNSGRNVQQHELTYGEDRIPPSSSYLGRSSTGSDMSVMYNSYQQREREFRPSHEVGSRKHITVEL</sequence>
<evidence type="ECO:0000256" key="3">
    <source>
        <dbReference type="SAM" id="SignalP"/>
    </source>
</evidence>
<feature type="compositionally biased region" description="Low complexity" evidence="1">
    <location>
        <begin position="99"/>
        <end position="116"/>
    </location>
</feature>
<feature type="compositionally biased region" description="Low complexity" evidence="1">
    <location>
        <begin position="476"/>
        <end position="487"/>
    </location>
</feature>
<dbReference type="OrthoDB" id="168323at2759"/>
<keyword evidence="2" id="KW-0812">Transmembrane</keyword>
<dbReference type="AlphaFoldDB" id="A0A8K1C2I9"/>
<reference evidence="4" key="1">
    <citation type="submission" date="2019-03" db="EMBL/GenBank/DDBJ databases">
        <title>Long read genome sequence of the mycoparasitic Pythium oligandrum ATCC 38472 isolated from sugarbeet rhizosphere.</title>
        <authorList>
            <person name="Gaulin E."/>
        </authorList>
    </citation>
    <scope>NUCLEOTIDE SEQUENCE</scope>
    <source>
        <strain evidence="4">ATCC 38472_TT</strain>
    </source>
</reference>
<feature type="compositionally biased region" description="Low complexity" evidence="1">
    <location>
        <begin position="313"/>
        <end position="338"/>
    </location>
</feature>
<keyword evidence="5" id="KW-1185">Reference proteome</keyword>
<dbReference type="Proteomes" id="UP000794436">
    <property type="component" value="Unassembled WGS sequence"/>
</dbReference>
<feature type="region of interest" description="Disordered" evidence="1">
    <location>
        <begin position="433"/>
        <end position="519"/>
    </location>
</feature>
<dbReference type="EMBL" id="SPLM01000148">
    <property type="protein sequence ID" value="TMW55234.1"/>
    <property type="molecule type" value="Genomic_DNA"/>
</dbReference>
<feature type="region of interest" description="Disordered" evidence="1">
    <location>
        <begin position="99"/>
        <end position="126"/>
    </location>
</feature>
<protein>
    <recommendedName>
        <fullName evidence="6">Integral membrane protein</fullName>
    </recommendedName>
</protein>
<feature type="compositionally biased region" description="Low complexity" evidence="1">
    <location>
        <begin position="344"/>
        <end position="365"/>
    </location>
</feature>
<accession>A0A8K1C2I9</accession>
<evidence type="ECO:0008006" key="6">
    <source>
        <dbReference type="Google" id="ProtNLM"/>
    </source>
</evidence>
<keyword evidence="3" id="KW-0732">Signal</keyword>
<comment type="caution">
    <text evidence="4">The sequence shown here is derived from an EMBL/GenBank/DDBJ whole genome shotgun (WGS) entry which is preliminary data.</text>
</comment>
<feature type="chain" id="PRO_5035456717" description="Integral membrane protein" evidence="3">
    <location>
        <begin position="21"/>
        <end position="519"/>
    </location>
</feature>
<proteinExistence type="predicted"/>